<dbReference type="Proteomes" id="UP000278036">
    <property type="component" value="Unassembled WGS sequence"/>
</dbReference>
<name>A0A3A9JDM5_9PROT</name>
<dbReference type="Gene3D" id="1.10.3720.10">
    <property type="entry name" value="MetI-like"/>
    <property type="match status" value="1"/>
</dbReference>
<dbReference type="Proteomes" id="UP000274097">
    <property type="component" value="Unassembled WGS sequence"/>
</dbReference>
<evidence type="ECO:0000256" key="4">
    <source>
        <dbReference type="ARBA" id="ARBA00022692"/>
    </source>
</evidence>
<dbReference type="AlphaFoldDB" id="A0A3A9JDM5"/>
<reference evidence="9 12" key="1">
    <citation type="submission" date="2018-09" db="EMBL/GenBank/DDBJ databases">
        <title>Roseomonas sp. nov., isolated from feces of Tibetan antelopes in the Qinghai-Tibet plateau, China.</title>
        <authorList>
            <person name="Tian Z."/>
        </authorList>
    </citation>
    <scope>NUCLEOTIDE SEQUENCE [LARGE SCALE GENOMIC DNA]</scope>
    <source>
        <strain evidence="10 11">Z23</strain>
        <strain evidence="9 12">Z24</strain>
    </source>
</reference>
<sequence>MAPQARFRLEPATVRRLLGLAVLLLWEVLPRAGLIPALFLPPLTETLGALVHHAGEYAHHLLFSLYAIGIAMGVACGIGIGAGLLVGSVAPLRQSVQPVASGLYAVPLVILYPLFTAWFGIGPQSKIVFASLYGLLPCFLGTMAGVQTIDRHYITVARSLRASRLQLLTRVLLPAAIPTVLSAFRIGGALVIVGIVVAEMLTSTEGIGYLITRNRTLLNSPRVFAGILLVVALVIGFDALVRLLERRTRHWRFSTRSADAVA</sequence>
<keyword evidence="6 7" id="KW-0472">Membrane</keyword>
<dbReference type="InterPro" id="IPR000515">
    <property type="entry name" value="MetI-like"/>
</dbReference>
<evidence type="ECO:0000256" key="6">
    <source>
        <dbReference type="ARBA" id="ARBA00023136"/>
    </source>
</evidence>
<comment type="similarity">
    <text evidence="7">Belongs to the binding-protein-dependent transport system permease family.</text>
</comment>
<dbReference type="GO" id="GO:0005886">
    <property type="term" value="C:plasma membrane"/>
    <property type="evidence" value="ECO:0007669"/>
    <property type="project" value="UniProtKB-SubCell"/>
</dbReference>
<dbReference type="PROSITE" id="PS50928">
    <property type="entry name" value="ABC_TM1"/>
    <property type="match status" value="1"/>
</dbReference>
<feature type="transmembrane region" description="Helical" evidence="7">
    <location>
        <begin position="127"/>
        <end position="146"/>
    </location>
</feature>
<protein>
    <submittedName>
        <fullName evidence="9 10">ABC transporter permease</fullName>
    </submittedName>
</protein>
<feature type="transmembrane region" description="Helical" evidence="7">
    <location>
        <begin position="102"/>
        <end position="121"/>
    </location>
</feature>
<keyword evidence="3" id="KW-1003">Cell membrane</keyword>
<dbReference type="CDD" id="cd06261">
    <property type="entry name" value="TM_PBP2"/>
    <property type="match status" value="1"/>
</dbReference>
<dbReference type="InParanoid" id="A0A3A9JDM5"/>
<proteinExistence type="inferred from homology"/>
<keyword evidence="11" id="KW-1185">Reference proteome</keyword>
<comment type="subcellular location">
    <subcellularLocation>
        <location evidence="1 7">Cell membrane</location>
        <topology evidence="1 7">Multi-pass membrane protein</topology>
    </subcellularLocation>
</comment>
<comment type="caution">
    <text evidence="9">The sequence shown here is derived from an EMBL/GenBank/DDBJ whole genome shotgun (WGS) entry which is preliminary data.</text>
</comment>
<dbReference type="GO" id="GO:0055085">
    <property type="term" value="P:transmembrane transport"/>
    <property type="evidence" value="ECO:0007669"/>
    <property type="project" value="InterPro"/>
</dbReference>
<dbReference type="OrthoDB" id="8138334at2"/>
<evidence type="ECO:0000313" key="9">
    <source>
        <dbReference type="EMBL" id="RKK02665.1"/>
    </source>
</evidence>
<keyword evidence="5 7" id="KW-1133">Transmembrane helix</keyword>
<feature type="transmembrane region" description="Helical" evidence="7">
    <location>
        <begin position="167"/>
        <end position="197"/>
    </location>
</feature>
<gene>
    <name evidence="9" type="ORF">D6Z83_18575</name>
    <name evidence="10" type="ORF">EBE87_25140</name>
</gene>
<dbReference type="EMBL" id="RFLX01000049">
    <property type="protein sequence ID" value="RMI15593.1"/>
    <property type="molecule type" value="Genomic_DNA"/>
</dbReference>
<evidence type="ECO:0000313" key="12">
    <source>
        <dbReference type="Proteomes" id="UP000278036"/>
    </source>
</evidence>
<feature type="transmembrane region" description="Helical" evidence="7">
    <location>
        <begin position="65"/>
        <end position="90"/>
    </location>
</feature>
<keyword evidence="2 7" id="KW-0813">Transport</keyword>
<dbReference type="PANTHER" id="PTHR30151:SF0">
    <property type="entry name" value="ABC TRANSPORTER PERMEASE PROTEIN MJ0413-RELATED"/>
    <property type="match status" value="1"/>
</dbReference>
<evidence type="ECO:0000259" key="8">
    <source>
        <dbReference type="PROSITE" id="PS50928"/>
    </source>
</evidence>
<dbReference type="SUPFAM" id="SSF161098">
    <property type="entry name" value="MetI-like"/>
    <property type="match status" value="1"/>
</dbReference>
<dbReference type="EMBL" id="RAQU01000135">
    <property type="protein sequence ID" value="RKK02665.1"/>
    <property type="molecule type" value="Genomic_DNA"/>
</dbReference>
<feature type="transmembrane region" description="Helical" evidence="7">
    <location>
        <begin position="223"/>
        <end position="244"/>
    </location>
</feature>
<dbReference type="Pfam" id="PF00528">
    <property type="entry name" value="BPD_transp_1"/>
    <property type="match status" value="1"/>
</dbReference>
<evidence type="ECO:0000256" key="3">
    <source>
        <dbReference type="ARBA" id="ARBA00022475"/>
    </source>
</evidence>
<evidence type="ECO:0000256" key="7">
    <source>
        <dbReference type="RuleBase" id="RU363032"/>
    </source>
</evidence>
<dbReference type="PANTHER" id="PTHR30151">
    <property type="entry name" value="ALKANE SULFONATE ABC TRANSPORTER-RELATED, MEMBRANE SUBUNIT"/>
    <property type="match status" value="1"/>
</dbReference>
<evidence type="ECO:0000256" key="1">
    <source>
        <dbReference type="ARBA" id="ARBA00004651"/>
    </source>
</evidence>
<feature type="domain" description="ABC transmembrane type-1" evidence="8">
    <location>
        <begin position="61"/>
        <end position="241"/>
    </location>
</feature>
<organism evidence="9 12">
    <name type="scientific">Teichococcus wenyumeiae</name>
    <dbReference type="NCBI Taxonomy" id="2478470"/>
    <lineage>
        <taxon>Bacteria</taxon>
        <taxon>Pseudomonadati</taxon>
        <taxon>Pseudomonadota</taxon>
        <taxon>Alphaproteobacteria</taxon>
        <taxon>Acetobacterales</taxon>
        <taxon>Roseomonadaceae</taxon>
        <taxon>Roseomonas</taxon>
    </lineage>
</organism>
<dbReference type="InterPro" id="IPR035906">
    <property type="entry name" value="MetI-like_sf"/>
</dbReference>
<accession>A0A3A9JDM5</accession>
<evidence type="ECO:0000313" key="11">
    <source>
        <dbReference type="Proteomes" id="UP000274097"/>
    </source>
</evidence>
<evidence type="ECO:0000256" key="5">
    <source>
        <dbReference type="ARBA" id="ARBA00022989"/>
    </source>
</evidence>
<keyword evidence="4 7" id="KW-0812">Transmembrane</keyword>
<evidence type="ECO:0000313" key="10">
    <source>
        <dbReference type="EMBL" id="RMI15593.1"/>
    </source>
</evidence>
<evidence type="ECO:0000256" key="2">
    <source>
        <dbReference type="ARBA" id="ARBA00022448"/>
    </source>
</evidence>